<keyword evidence="2 7" id="KW-0813">Transport</keyword>
<evidence type="ECO:0000259" key="8">
    <source>
        <dbReference type="PROSITE" id="PS50928"/>
    </source>
</evidence>
<comment type="caution">
    <text evidence="9">The sequence shown here is derived from an EMBL/GenBank/DDBJ whole genome shotgun (WGS) entry which is preliminary data.</text>
</comment>
<dbReference type="Gene3D" id="1.10.3720.10">
    <property type="entry name" value="MetI-like"/>
    <property type="match status" value="1"/>
</dbReference>
<comment type="subcellular location">
    <subcellularLocation>
        <location evidence="1 7">Cell membrane</location>
        <topology evidence="1 7">Multi-pass membrane protein</topology>
    </subcellularLocation>
</comment>
<reference evidence="9 10" key="1">
    <citation type="submission" date="2013-11" db="EMBL/GenBank/DDBJ databases">
        <title>Single cell genomics of uncultured Tannerella BU063 (oral taxon 286).</title>
        <authorList>
            <person name="Beall C.J."/>
            <person name="Campbell A.G."/>
            <person name="Griffen A.L."/>
            <person name="Podar M."/>
            <person name="Leys E.J."/>
        </authorList>
    </citation>
    <scope>NUCLEOTIDE SEQUENCE [LARGE SCALE GENOMIC DNA]</scope>
    <source>
        <strain evidence="9">Cell 2</strain>
    </source>
</reference>
<dbReference type="PANTHER" id="PTHR30151:SF0">
    <property type="entry name" value="ABC TRANSPORTER PERMEASE PROTEIN MJ0413-RELATED"/>
    <property type="match status" value="1"/>
</dbReference>
<dbReference type="PATRIC" id="fig|1411148.3.peg.1861"/>
<feature type="transmembrane region" description="Helical" evidence="7">
    <location>
        <begin position="192"/>
        <end position="211"/>
    </location>
</feature>
<dbReference type="PROSITE" id="PS50928">
    <property type="entry name" value="ABC_TM1"/>
    <property type="match status" value="1"/>
</dbReference>
<sequence length="256" mass="27471">MNGKAFLKALYYTVASFTVVIVLWQVAIMVWRPGDFLLPSPLAVLRVLVAWVVDGTLALGLRDSLGRFVVGYSAAVAVGVAFGLLLGLCNSLFRYAYPLIQLVRPIAPVAWMPFIVLLLGIGDAPAIVIIFLAGFFPVLLTTASATHRIDPIYAKVAANYGVARSAYVFRIVLPAIFPQIANSLHIALGTSWIFLVSGEMMGAQTGLGYMIIDARNNMRTDQLLATMIVIGAAGFALDLLVGRLTSSVLKRWGAAA</sequence>
<feature type="domain" description="ABC transmembrane type-1" evidence="8">
    <location>
        <begin position="61"/>
        <end position="241"/>
    </location>
</feature>
<keyword evidence="4 7" id="KW-0812">Transmembrane</keyword>
<dbReference type="InterPro" id="IPR000515">
    <property type="entry name" value="MetI-like"/>
</dbReference>
<dbReference type="InterPro" id="IPR035906">
    <property type="entry name" value="MetI-like_sf"/>
</dbReference>
<protein>
    <submittedName>
        <fullName evidence="9">Sulfonate ABC transporter permease</fullName>
    </submittedName>
</protein>
<accession>W2C1V2</accession>
<comment type="similarity">
    <text evidence="7">Belongs to the binding-protein-dependent transport system permease family.</text>
</comment>
<evidence type="ECO:0000256" key="5">
    <source>
        <dbReference type="ARBA" id="ARBA00022989"/>
    </source>
</evidence>
<evidence type="ECO:0000313" key="10">
    <source>
        <dbReference type="Proteomes" id="UP000018837"/>
    </source>
</evidence>
<evidence type="ECO:0000256" key="2">
    <source>
        <dbReference type="ARBA" id="ARBA00022448"/>
    </source>
</evidence>
<keyword evidence="6 7" id="KW-0472">Membrane</keyword>
<organism evidence="9 10">
    <name type="scientific">Tannerella sp. oral taxon BU063 isolate Cell 2</name>
    <dbReference type="NCBI Taxonomy" id="1411148"/>
    <lineage>
        <taxon>Bacteria</taxon>
        <taxon>Pseudomonadati</taxon>
        <taxon>Bacteroidota</taxon>
        <taxon>Bacteroidia</taxon>
        <taxon>Bacteroidales</taxon>
        <taxon>Tannerellaceae</taxon>
        <taxon>Tannerella</taxon>
    </lineage>
</organism>
<evidence type="ECO:0000256" key="1">
    <source>
        <dbReference type="ARBA" id="ARBA00004651"/>
    </source>
</evidence>
<dbReference type="SUPFAM" id="SSF161098">
    <property type="entry name" value="MetI-like"/>
    <property type="match status" value="1"/>
</dbReference>
<feature type="transmembrane region" description="Helical" evidence="7">
    <location>
        <begin position="9"/>
        <end position="31"/>
    </location>
</feature>
<dbReference type="GO" id="GO:0005886">
    <property type="term" value="C:plasma membrane"/>
    <property type="evidence" value="ECO:0007669"/>
    <property type="project" value="UniProtKB-SubCell"/>
</dbReference>
<evidence type="ECO:0000313" key="9">
    <source>
        <dbReference type="EMBL" id="ETK01174.1"/>
    </source>
</evidence>
<dbReference type="EMBL" id="AYUF01000490">
    <property type="protein sequence ID" value="ETK01174.1"/>
    <property type="molecule type" value="Genomic_DNA"/>
</dbReference>
<dbReference type="AlphaFoldDB" id="W2C1V2"/>
<dbReference type="Proteomes" id="UP000018837">
    <property type="component" value="Unassembled WGS sequence"/>
</dbReference>
<dbReference type="GO" id="GO:0055085">
    <property type="term" value="P:transmembrane transport"/>
    <property type="evidence" value="ECO:0007669"/>
    <property type="project" value="InterPro"/>
</dbReference>
<dbReference type="Pfam" id="PF00528">
    <property type="entry name" value="BPD_transp_1"/>
    <property type="match status" value="1"/>
</dbReference>
<evidence type="ECO:0000256" key="7">
    <source>
        <dbReference type="RuleBase" id="RU363032"/>
    </source>
</evidence>
<dbReference type="PANTHER" id="PTHR30151">
    <property type="entry name" value="ALKANE SULFONATE ABC TRANSPORTER-RELATED, MEMBRANE SUBUNIT"/>
    <property type="match status" value="1"/>
</dbReference>
<evidence type="ECO:0000256" key="3">
    <source>
        <dbReference type="ARBA" id="ARBA00022475"/>
    </source>
</evidence>
<feature type="transmembrane region" description="Helical" evidence="7">
    <location>
        <begin position="223"/>
        <end position="242"/>
    </location>
</feature>
<proteinExistence type="inferred from homology"/>
<evidence type="ECO:0000256" key="6">
    <source>
        <dbReference type="ARBA" id="ARBA00023136"/>
    </source>
</evidence>
<evidence type="ECO:0000256" key="4">
    <source>
        <dbReference type="ARBA" id="ARBA00022692"/>
    </source>
</evidence>
<feature type="transmembrane region" description="Helical" evidence="7">
    <location>
        <begin position="113"/>
        <end position="140"/>
    </location>
</feature>
<feature type="transmembrane region" description="Helical" evidence="7">
    <location>
        <begin position="68"/>
        <end position="93"/>
    </location>
</feature>
<keyword evidence="5 7" id="KW-1133">Transmembrane helix</keyword>
<feature type="transmembrane region" description="Helical" evidence="7">
    <location>
        <begin position="161"/>
        <end position="180"/>
    </location>
</feature>
<name>W2C1V2_9BACT</name>
<gene>
    <name evidence="9" type="ORF">N425_11380</name>
</gene>
<keyword evidence="3" id="KW-1003">Cell membrane</keyword>